<dbReference type="InterPro" id="IPR001509">
    <property type="entry name" value="Epimerase_deHydtase"/>
</dbReference>
<evidence type="ECO:0000256" key="1">
    <source>
        <dbReference type="ARBA" id="ARBA00023027"/>
    </source>
</evidence>
<accession>A0A518HM22</accession>
<reference evidence="3 4" key="1">
    <citation type="submission" date="2019-03" db="EMBL/GenBank/DDBJ databases">
        <title>Deep-cultivation of Planctomycetes and their phenomic and genomic characterization uncovers novel biology.</title>
        <authorList>
            <person name="Wiegand S."/>
            <person name="Jogler M."/>
            <person name="Boedeker C."/>
            <person name="Pinto D."/>
            <person name="Vollmers J."/>
            <person name="Rivas-Marin E."/>
            <person name="Kohn T."/>
            <person name="Peeters S.H."/>
            <person name="Heuer A."/>
            <person name="Rast P."/>
            <person name="Oberbeckmann S."/>
            <person name="Bunk B."/>
            <person name="Jeske O."/>
            <person name="Meyerdierks A."/>
            <person name="Storesund J.E."/>
            <person name="Kallscheuer N."/>
            <person name="Luecker S."/>
            <person name="Lage O.M."/>
            <person name="Pohl T."/>
            <person name="Merkel B.J."/>
            <person name="Hornburger P."/>
            <person name="Mueller R.-W."/>
            <person name="Bruemmer F."/>
            <person name="Labrenz M."/>
            <person name="Spormann A.M."/>
            <person name="Op den Camp H."/>
            <person name="Overmann J."/>
            <person name="Amann R."/>
            <person name="Jetten M.S.M."/>
            <person name="Mascher T."/>
            <person name="Medema M.H."/>
            <person name="Devos D.P."/>
            <person name="Kaster A.-K."/>
            <person name="Ovreas L."/>
            <person name="Rohde M."/>
            <person name="Galperin M.Y."/>
            <person name="Jogler C."/>
        </authorList>
    </citation>
    <scope>NUCLEOTIDE SEQUENCE [LARGE SCALE GENOMIC DNA]</scope>
    <source>
        <strain evidence="3 4">Enr13</strain>
    </source>
</reference>
<dbReference type="EMBL" id="CP037423">
    <property type="protein sequence ID" value="QDV41904.1"/>
    <property type="molecule type" value="Genomic_DNA"/>
</dbReference>
<dbReference type="OrthoDB" id="9808276at2"/>
<name>A0A518HM22_9BACT</name>
<evidence type="ECO:0000313" key="4">
    <source>
        <dbReference type="Proteomes" id="UP000319004"/>
    </source>
</evidence>
<sequence>MNDNTDVLVVGAGYLGQTVAQLSGASGAKVYATTRSKNRFATLADNGFQPIRFDWTDQATYRNLPLRQLSAAARVLVAVSYDRNSRLGRDESQVGGLRNLLGVLPTDVRLCYISTTGVYHQTDGRWVDETSPTHPNRLGGRVHLRAEGLLHALRPASPWTVLRLAGIYGPGRVPRAADVVAGRPIASPESGYLNLIHVRDAARAVLAAWQTMADPPHNVSVGMQSRLYVVGDNAPVIRGDFYREIARQCGAPPPRFVAPAADAPVRMRSDSNKRVWNRKLRRELLPGLEFPDYRCGLADVLQAPIE</sequence>
<gene>
    <name evidence="3" type="ORF">Enr13x_17470</name>
</gene>
<dbReference type="Gene3D" id="3.40.50.720">
    <property type="entry name" value="NAD(P)-binding Rossmann-like Domain"/>
    <property type="match status" value="1"/>
</dbReference>
<keyword evidence="4" id="KW-1185">Reference proteome</keyword>
<feature type="domain" description="NAD-dependent epimerase/dehydratase" evidence="2">
    <location>
        <begin position="7"/>
        <end position="222"/>
    </location>
</feature>
<dbReference type="SUPFAM" id="SSF51735">
    <property type="entry name" value="NAD(P)-binding Rossmann-fold domains"/>
    <property type="match status" value="1"/>
</dbReference>
<dbReference type="PANTHER" id="PTHR43574">
    <property type="entry name" value="EPIMERASE-RELATED"/>
    <property type="match status" value="1"/>
</dbReference>
<dbReference type="AlphaFoldDB" id="A0A518HM22"/>
<evidence type="ECO:0000259" key="2">
    <source>
        <dbReference type="Pfam" id="PF01370"/>
    </source>
</evidence>
<proteinExistence type="predicted"/>
<evidence type="ECO:0000313" key="3">
    <source>
        <dbReference type="EMBL" id="QDV41904.1"/>
    </source>
</evidence>
<organism evidence="3 4">
    <name type="scientific">Stieleria neptunia</name>
    <dbReference type="NCBI Taxonomy" id="2527979"/>
    <lineage>
        <taxon>Bacteria</taxon>
        <taxon>Pseudomonadati</taxon>
        <taxon>Planctomycetota</taxon>
        <taxon>Planctomycetia</taxon>
        <taxon>Pirellulales</taxon>
        <taxon>Pirellulaceae</taxon>
        <taxon>Stieleria</taxon>
    </lineage>
</organism>
<keyword evidence="1" id="KW-0520">NAD</keyword>
<dbReference type="RefSeq" id="WP_145385571.1">
    <property type="nucleotide sequence ID" value="NZ_CP037423.1"/>
</dbReference>
<dbReference type="Proteomes" id="UP000319004">
    <property type="component" value="Chromosome"/>
</dbReference>
<dbReference type="Pfam" id="PF01370">
    <property type="entry name" value="Epimerase"/>
    <property type="match status" value="1"/>
</dbReference>
<protein>
    <submittedName>
        <fullName evidence="3">NAD dependent epimerase/dehydratase family protein</fullName>
    </submittedName>
</protein>
<dbReference type="KEGG" id="snep:Enr13x_17470"/>
<dbReference type="InterPro" id="IPR036291">
    <property type="entry name" value="NAD(P)-bd_dom_sf"/>
</dbReference>